<organism evidence="1 2">
    <name type="scientific">Anaeromicropila populeti</name>
    <dbReference type="NCBI Taxonomy" id="37658"/>
    <lineage>
        <taxon>Bacteria</taxon>
        <taxon>Bacillati</taxon>
        <taxon>Bacillota</taxon>
        <taxon>Clostridia</taxon>
        <taxon>Lachnospirales</taxon>
        <taxon>Lachnospiraceae</taxon>
        <taxon>Anaeromicropila</taxon>
    </lineage>
</organism>
<protein>
    <submittedName>
        <fullName evidence="1">Hydroxymethylpyrimidine pyrophosphatase</fullName>
    </submittedName>
</protein>
<dbReference type="InterPro" id="IPR036412">
    <property type="entry name" value="HAD-like_sf"/>
</dbReference>
<proteinExistence type="predicted"/>
<dbReference type="AlphaFoldDB" id="A0A1I6IFE8"/>
<dbReference type="InterPro" id="IPR024197">
    <property type="entry name" value="TPP-like"/>
</dbReference>
<dbReference type="SUPFAM" id="SSF56784">
    <property type="entry name" value="HAD-like"/>
    <property type="match status" value="1"/>
</dbReference>
<dbReference type="PIRSF" id="PIRSF030802">
    <property type="entry name" value="UCP030802"/>
    <property type="match status" value="1"/>
</dbReference>
<dbReference type="RefSeq" id="WP_092559393.1">
    <property type="nucleotide sequence ID" value="NZ_FOYZ01000002.1"/>
</dbReference>
<evidence type="ECO:0000313" key="2">
    <source>
        <dbReference type="Proteomes" id="UP000199659"/>
    </source>
</evidence>
<dbReference type="Gene3D" id="3.40.50.1000">
    <property type="entry name" value="HAD superfamily/HAD-like"/>
    <property type="match status" value="2"/>
</dbReference>
<sequence>MIIFNSDLDNTMIFSYKHDIGEHKRNVEQYQGREISFITEKTYELLQQVQEKVLFVPTTTRTKEQYERINFQIGKIKYALTCNGGVLLVDGIEDEEWYNKSLEMISGCKSELKKAQEYLEKDARRTFEVRNIKELFIFTKCNEPESVVADLKQILDLNQTEVFHNGVKVYAVPKALSKGIALQRFKQYMSANQTIAAGDSEFDVSMLREADLGLAPKALMEKFQFSSNVVGMEERHIFSESVLGYVLDYVEKNRIGDV</sequence>
<name>A0A1I6IFE8_9FIRM</name>
<keyword evidence="2" id="KW-1185">Reference proteome</keyword>
<gene>
    <name evidence="1" type="ORF">SAMN05661086_00794</name>
</gene>
<dbReference type="EMBL" id="FOYZ01000002">
    <property type="protein sequence ID" value="SFR65391.1"/>
    <property type="molecule type" value="Genomic_DNA"/>
</dbReference>
<dbReference type="STRING" id="37658.SAMN05661086_00794"/>
<accession>A0A1I6IFE8</accession>
<dbReference type="Proteomes" id="UP000199659">
    <property type="component" value="Unassembled WGS sequence"/>
</dbReference>
<dbReference type="InterPro" id="IPR023214">
    <property type="entry name" value="HAD_sf"/>
</dbReference>
<evidence type="ECO:0000313" key="1">
    <source>
        <dbReference type="EMBL" id="SFR65391.1"/>
    </source>
</evidence>
<dbReference type="OrthoDB" id="1666512at2"/>
<dbReference type="Pfam" id="PF08282">
    <property type="entry name" value="Hydrolase_3"/>
    <property type="match status" value="1"/>
</dbReference>
<reference evidence="1 2" key="1">
    <citation type="submission" date="2016-10" db="EMBL/GenBank/DDBJ databases">
        <authorList>
            <person name="de Groot N.N."/>
        </authorList>
    </citation>
    <scope>NUCLEOTIDE SEQUENCE [LARGE SCALE GENOMIC DNA]</scope>
    <source>
        <strain evidence="1 2">743A</strain>
    </source>
</reference>